<evidence type="ECO:0000256" key="5">
    <source>
        <dbReference type="ARBA" id="ARBA00022801"/>
    </source>
</evidence>
<feature type="compositionally biased region" description="Polar residues" evidence="9">
    <location>
        <begin position="1454"/>
        <end position="1467"/>
    </location>
</feature>
<feature type="compositionally biased region" description="Polar residues" evidence="9">
    <location>
        <begin position="1662"/>
        <end position="1695"/>
    </location>
</feature>
<dbReference type="PRINTS" id="PR00700">
    <property type="entry name" value="PRTYPHPHTASE"/>
</dbReference>
<evidence type="ECO:0000256" key="1">
    <source>
        <dbReference type="ARBA" id="ARBA00004496"/>
    </source>
</evidence>
<feature type="region of interest" description="Disordered" evidence="9">
    <location>
        <begin position="895"/>
        <end position="926"/>
    </location>
</feature>
<dbReference type="SUPFAM" id="SSF52799">
    <property type="entry name" value="(Phosphotyrosine protein) phosphatases II"/>
    <property type="match status" value="1"/>
</dbReference>
<evidence type="ECO:0000256" key="8">
    <source>
        <dbReference type="SAM" id="Coils"/>
    </source>
</evidence>
<evidence type="ECO:0000256" key="6">
    <source>
        <dbReference type="ARBA" id="ARBA00022912"/>
    </source>
</evidence>
<dbReference type="PROSITE" id="PS50055">
    <property type="entry name" value="TYR_PHOSPHATASE_PTP"/>
    <property type="match status" value="1"/>
</dbReference>
<dbReference type="PANTHER" id="PTHR45983">
    <property type="entry name" value="TYROSINE PHOSPHATSE N18, PUTATIVE-RELATED"/>
    <property type="match status" value="1"/>
</dbReference>
<proteinExistence type="inferred from homology"/>
<keyword evidence="3" id="KW-0963">Cytoplasm</keyword>
<dbReference type="OrthoDB" id="8609993at2759"/>
<comment type="similarity">
    <text evidence="7">Belongs to the protein-tyrosine phosphatase family. Non-receptor class 4 subfamily.</text>
</comment>
<organism evidence="13">
    <name type="scientific">Darwinula stevensoni</name>
    <dbReference type="NCBI Taxonomy" id="69355"/>
    <lineage>
        <taxon>Eukaryota</taxon>
        <taxon>Metazoa</taxon>
        <taxon>Ecdysozoa</taxon>
        <taxon>Arthropoda</taxon>
        <taxon>Crustacea</taxon>
        <taxon>Oligostraca</taxon>
        <taxon>Ostracoda</taxon>
        <taxon>Podocopa</taxon>
        <taxon>Podocopida</taxon>
        <taxon>Darwinulocopina</taxon>
        <taxon>Darwinuloidea</taxon>
        <taxon>Darwinulidae</taxon>
        <taxon>Darwinula</taxon>
    </lineage>
</organism>
<dbReference type="EC" id="3.1.3.48" evidence="2"/>
<protein>
    <recommendedName>
        <fullName evidence="2">protein-tyrosine-phosphatase</fullName>
        <ecNumber evidence="2">3.1.3.48</ecNumber>
    </recommendedName>
</protein>
<dbReference type="CDD" id="cd00707">
    <property type="entry name" value="Pancreat_lipase_like"/>
    <property type="match status" value="1"/>
</dbReference>
<feature type="region of interest" description="Disordered" evidence="9">
    <location>
        <begin position="1441"/>
        <end position="1731"/>
    </location>
</feature>
<feature type="compositionally biased region" description="Polar residues" evidence="9">
    <location>
        <begin position="1109"/>
        <end position="1126"/>
    </location>
</feature>
<dbReference type="Pfam" id="PF00102">
    <property type="entry name" value="Y_phosphatase"/>
    <property type="match status" value="1"/>
</dbReference>
<dbReference type="GO" id="GO:0005737">
    <property type="term" value="C:cytoplasm"/>
    <property type="evidence" value="ECO:0007669"/>
    <property type="project" value="UniProtKB-SubCell"/>
</dbReference>
<dbReference type="Pfam" id="PF00151">
    <property type="entry name" value="Lipase"/>
    <property type="match status" value="1"/>
</dbReference>
<dbReference type="Gene3D" id="3.40.50.1820">
    <property type="entry name" value="alpha/beta hydrolase"/>
    <property type="match status" value="1"/>
</dbReference>
<name>A0A7R9AAQ9_9CRUS</name>
<feature type="compositionally biased region" description="Polar residues" evidence="9">
    <location>
        <begin position="1040"/>
        <end position="1057"/>
    </location>
</feature>
<dbReference type="GO" id="GO:0005634">
    <property type="term" value="C:nucleus"/>
    <property type="evidence" value="ECO:0007669"/>
    <property type="project" value="TreeGrafter"/>
</dbReference>
<dbReference type="PROSITE" id="PS50056">
    <property type="entry name" value="TYR_PHOSPHATASE_2"/>
    <property type="match status" value="1"/>
</dbReference>
<evidence type="ECO:0000313" key="14">
    <source>
        <dbReference type="Proteomes" id="UP000677054"/>
    </source>
</evidence>
<dbReference type="InterPro" id="IPR013818">
    <property type="entry name" value="Lipase"/>
</dbReference>
<evidence type="ECO:0000256" key="4">
    <source>
        <dbReference type="ARBA" id="ARBA00022553"/>
    </source>
</evidence>
<dbReference type="EMBL" id="CAJPEV010003005">
    <property type="protein sequence ID" value="CAG0898656.1"/>
    <property type="molecule type" value="Genomic_DNA"/>
</dbReference>
<evidence type="ECO:0000256" key="7">
    <source>
        <dbReference type="ARBA" id="ARBA00034734"/>
    </source>
</evidence>
<feature type="region of interest" description="Disordered" evidence="9">
    <location>
        <begin position="46"/>
        <end position="74"/>
    </location>
</feature>
<comment type="subcellular location">
    <subcellularLocation>
        <location evidence="1">Cytoplasm</location>
    </subcellularLocation>
</comment>
<dbReference type="GO" id="GO:0048666">
    <property type="term" value="P:neuron development"/>
    <property type="evidence" value="ECO:0007669"/>
    <property type="project" value="UniProtKB-ARBA"/>
</dbReference>
<evidence type="ECO:0000313" key="13">
    <source>
        <dbReference type="EMBL" id="CAD7250685.1"/>
    </source>
</evidence>
<accession>A0A7R9AAQ9</accession>
<dbReference type="InterPro" id="IPR029021">
    <property type="entry name" value="Prot-tyrosine_phosphatase-like"/>
</dbReference>
<dbReference type="InterPro" id="IPR003595">
    <property type="entry name" value="Tyr_Pase_cat"/>
</dbReference>
<evidence type="ECO:0000259" key="12">
    <source>
        <dbReference type="PROSITE" id="PS50056"/>
    </source>
</evidence>
<sequence>MTLYSWTFLVLVAVADGSGQWMWGGWNPFLLLERLVFDNPNSGLGSHISSRSQKSSFNESGDSANEEEKESEGGLLSTLLDLSTRASGSRCYGDLGCVHIDPSWFHLIYRPVNLFPISREEMQTQFFLLARGSREPARRMAEALLEAEDCNVVSVDWGRGSLPPYTQAAANIRLVALEAIGLLKWLHVRTIYGLEMKDVHLIGHSLGAHAAGYVGSAVEGIARITGLDPAEPYFQGMPEFVRLDPSDAAFVDAIHTDGNSIFFLGYGMSDPCAHLDFYPNGGRNQPGCALSQVPLTLLKDGMEEAGRDFVACSHQGAIRYFTESITSSCPFLAYSCPSYEQFLQGRCLDCGANGEKCAYLGYRATDYPADLPVHLPLYLTTNARAPYCRYHYSLAMRLASPRHAKETLKGHLQVSLEGTRGILPLQNLTALGFVAWVALAGRLGGCAKLPRHDVTLSNRHSETATYRHGGVYRWFFTSPVDLGEVQQMELHWKYDENPRDPSTYCFLICDKTLYLDSVSLTHYRMPGNSSRSDGDEALMERDTFCDAGLWFTPVGSGSWATLRPNPECRTSMGAMKERNKPLRTILRKFIENVENLENLLKEGQDQYDKEFQNLKLVSESLKSLSEYSCKEGEREVNRRKNRYKDILPFDHTRVILSEFPGVPGSDYINANYIRGATTGAPAYIAAQGPLAHTVPDFWRMVVECQVQVIVMVCNERESGRHKCECYWVEKEGEEKTWGNVTISLVKQRKICPDFLLRTLKLATTSEDGSLDERTVCQFHYVAWPDHGVPAQVRPLLDLVLLVRDCQAAETRPVLVHCSAGCGRTGTLCAIDYVWGLLRSGRIHESFNLFDIIAEMRKQRIAMVQTKDQYILVHRAVRELFLEQLKMIDSHPYENVDMNGEPLGENGGAETEEDMEPLCRQGTPPHAYETIFPQASSDDRLETGLLDSSPPLVKKPTVSFPERCRSPSPMRQPSTPRDAFCQPRSSSQDPSASKNTEAKRKRIEQLKAFFEQGGGEGEGATPKVRLSRSASSVMVRHLATPPQQQFSTARKPPKTQSWGFRVANLRPEPTPPQRRRKPPLQPVLSQPKPETKKMDVEEDSIRQEKEVASPATSRNLISLSKSPSQAESALKPRESRRPSVPVKRSKSVKLPAATGASRIPAAIKTPDYLALESVSRVPRYQDFAQAPKKFFGSARSEEEATRKPPVVQNFCIGGPPDQGTRITTFSEIRKGSGMADTPIYENLKVVFPEHQETESEVMEKCSSPGRPIAEEEGVNMSDDSKIESLLRRSASESSAQDGDSEHEDGEEQMLDERTMGIVRDCEAYLGAGPLSSYTNVTPEAKSNIERIEGILEKHPRGAIYDALSARRQSFVQAVRPGEPEARKDYEPIWPQRSSPPMAPVPPPSEETWHADSTLPPRPTKDPLFNRKLDELKNLLQEFASISLGKPKLGPLDVRVSTTKGGTLFSSPDSPSPKPTINADNPRPSATRNKEYEFVFVQTDPFVGKGKDPPVILRKAPHDKDLSEPGPERKSPSPPPPPSQAPTSNFYVSPPNYIFGDILKGVSSGSKDQEPSPSRPAAPPRVAYVDKEGKPCPPPYSEVQKMRRNQPPFVARRENLESRKKLSPTAPPRLKRHPGSFTSLNSSTGTHPFPVEPEELRTPPKISLKSSANMQGSPSPASLQNQPVLTSSPSPSYVQSFTPPPPPMFAVRDVRMGSSSHSPSFPQGHVGAGMPISTITLPPSSTFNTSSLTPSCSFSGVQLPDDKGDLSALTSPGVLSKALTKLNSLRTKFGSNLDGGASSEPRSLSPVGYAGAPVNPTRRPSLLKRQEYL</sequence>
<feature type="compositionally biased region" description="Acidic residues" evidence="9">
    <location>
        <begin position="1297"/>
        <end position="1308"/>
    </location>
</feature>
<feature type="compositionally biased region" description="Basic and acidic residues" evidence="9">
    <location>
        <begin position="1609"/>
        <end position="1618"/>
    </location>
</feature>
<feature type="chain" id="PRO_5036209768" description="protein-tyrosine-phosphatase" evidence="10">
    <location>
        <begin position="18"/>
        <end position="1827"/>
    </location>
</feature>
<feature type="compositionally biased region" description="Basic and acidic residues" evidence="9">
    <location>
        <begin position="1088"/>
        <end position="1106"/>
    </location>
</feature>
<feature type="compositionally biased region" description="Polar residues" evidence="9">
    <location>
        <begin position="46"/>
        <end position="61"/>
    </location>
</feature>
<feature type="region of interest" description="Disordered" evidence="9">
    <location>
        <begin position="1786"/>
        <end position="1827"/>
    </location>
</feature>
<feature type="compositionally biased region" description="Basic and acidic residues" evidence="9">
    <location>
        <begin position="1376"/>
        <end position="1385"/>
    </location>
</feature>
<feature type="region of interest" description="Disordered" evidence="9">
    <location>
        <begin position="1250"/>
        <end position="1314"/>
    </location>
</feature>
<dbReference type="PROSITE" id="PS00383">
    <property type="entry name" value="TYR_PHOSPHATASE_1"/>
    <property type="match status" value="1"/>
</dbReference>
<feature type="signal peptide" evidence="10">
    <location>
        <begin position="1"/>
        <end position="17"/>
    </location>
</feature>
<keyword evidence="5" id="KW-0378">Hydrolase</keyword>
<dbReference type="InterPro" id="IPR000242">
    <property type="entry name" value="PTP_cat"/>
</dbReference>
<dbReference type="Gene3D" id="3.90.190.10">
    <property type="entry name" value="Protein tyrosine phosphatase superfamily"/>
    <property type="match status" value="1"/>
</dbReference>
<dbReference type="SMART" id="SM00404">
    <property type="entry name" value="PTPc_motif"/>
    <property type="match status" value="1"/>
</dbReference>
<dbReference type="PANTHER" id="PTHR45983:SF2">
    <property type="entry name" value="PROTEIN-TYROSINE-PHOSPHATASE"/>
    <property type="match status" value="1"/>
</dbReference>
<feature type="compositionally biased region" description="Polar residues" evidence="9">
    <location>
        <begin position="1634"/>
        <end position="1644"/>
    </location>
</feature>
<evidence type="ECO:0000256" key="2">
    <source>
        <dbReference type="ARBA" id="ARBA00013064"/>
    </source>
</evidence>
<dbReference type="GO" id="GO:0006629">
    <property type="term" value="P:lipid metabolic process"/>
    <property type="evidence" value="ECO:0007669"/>
    <property type="project" value="InterPro"/>
</dbReference>
<dbReference type="GO" id="GO:0016298">
    <property type="term" value="F:lipase activity"/>
    <property type="evidence" value="ECO:0007669"/>
    <property type="project" value="InterPro"/>
</dbReference>
<keyword evidence="14" id="KW-1185">Reference proteome</keyword>
<dbReference type="InterPro" id="IPR016130">
    <property type="entry name" value="Tyr_Pase_AS"/>
</dbReference>
<feature type="compositionally biased region" description="Basic and acidic residues" evidence="9">
    <location>
        <begin position="1277"/>
        <end position="1289"/>
    </location>
</feature>
<dbReference type="InterPro" id="IPR029058">
    <property type="entry name" value="AB_hydrolase_fold"/>
</dbReference>
<feature type="domain" description="Tyrosine-protein phosphatase" evidence="11">
    <location>
        <begin position="607"/>
        <end position="879"/>
    </location>
</feature>
<dbReference type="InterPro" id="IPR033906">
    <property type="entry name" value="Lipase_N"/>
</dbReference>
<keyword evidence="6" id="KW-0904">Protein phosphatase</keyword>
<feature type="compositionally biased region" description="Polar residues" evidence="9">
    <location>
        <begin position="982"/>
        <end position="994"/>
    </location>
</feature>
<dbReference type="GO" id="GO:0004726">
    <property type="term" value="F:non-membrane spanning protein tyrosine phosphatase activity"/>
    <property type="evidence" value="ECO:0007669"/>
    <property type="project" value="InterPro"/>
</dbReference>
<feature type="region of interest" description="Disordered" evidence="9">
    <location>
        <begin position="939"/>
        <end position="1151"/>
    </location>
</feature>
<evidence type="ECO:0000256" key="9">
    <source>
        <dbReference type="SAM" id="MobiDB-lite"/>
    </source>
</evidence>
<dbReference type="FunFam" id="3.90.190.10:FF:000045">
    <property type="entry name" value="Tyrosine-protein phosphatase non-receptor type 12"/>
    <property type="match status" value="1"/>
</dbReference>
<dbReference type="SUPFAM" id="SSF53474">
    <property type="entry name" value="alpha/beta-Hydrolases"/>
    <property type="match status" value="1"/>
</dbReference>
<evidence type="ECO:0000259" key="11">
    <source>
        <dbReference type="PROSITE" id="PS50055"/>
    </source>
</evidence>
<dbReference type="Proteomes" id="UP000677054">
    <property type="component" value="Unassembled WGS sequence"/>
</dbReference>
<dbReference type="SMART" id="SM00194">
    <property type="entry name" value="PTPc"/>
    <property type="match status" value="1"/>
</dbReference>
<gene>
    <name evidence="13" type="ORF">DSTB1V02_LOCUS10455</name>
</gene>
<feature type="region of interest" description="Disordered" evidence="9">
    <location>
        <begin position="1373"/>
        <end position="1424"/>
    </location>
</feature>
<keyword evidence="4" id="KW-0597">Phosphoprotein</keyword>
<feature type="domain" description="Tyrosine specific protein phosphatases" evidence="12">
    <location>
        <begin position="793"/>
        <end position="870"/>
    </location>
</feature>
<keyword evidence="10" id="KW-0732">Signal</keyword>
<keyword evidence="8" id="KW-0175">Coiled coil</keyword>
<feature type="coiled-coil region" evidence="8">
    <location>
        <begin position="586"/>
        <end position="613"/>
    </location>
</feature>
<dbReference type="EMBL" id="LR902522">
    <property type="protein sequence ID" value="CAD7250685.1"/>
    <property type="molecule type" value="Genomic_DNA"/>
</dbReference>
<feature type="compositionally biased region" description="Basic and acidic residues" evidence="9">
    <location>
        <begin position="1514"/>
        <end position="1529"/>
    </location>
</feature>
<dbReference type="InterPro" id="IPR000387">
    <property type="entry name" value="Tyr_Pase_dom"/>
</dbReference>
<dbReference type="InterPro" id="IPR047170">
    <property type="entry name" value="PTN12/18/22"/>
</dbReference>
<evidence type="ECO:0000256" key="3">
    <source>
        <dbReference type="ARBA" id="ARBA00022490"/>
    </source>
</evidence>
<reference evidence="13" key="1">
    <citation type="submission" date="2020-11" db="EMBL/GenBank/DDBJ databases">
        <authorList>
            <person name="Tran Van P."/>
        </authorList>
    </citation>
    <scope>NUCLEOTIDE SEQUENCE</scope>
</reference>
<evidence type="ECO:0000256" key="10">
    <source>
        <dbReference type="SAM" id="SignalP"/>
    </source>
</evidence>